<evidence type="ECO:0000256" key="2">
    <source>
        <dbReference type="ARBA" id="ARBA00022692"/>
    </source>
</evidence>
<dbReference type="Proteomes" id="UP000191691">
    <property type="component" value="Unassembled WGS sequence"/>
</dbReference>
<evidence type="ECO:0000256" key="6">
    <source>
        <dbReference type="SAM" id="Phobius"/>
    </source>
</evidence>
<evidence type="ECO:0000259" key="7">
    <source>
        <dbReference type="Pfam" id="PF20684"/>
    </source>
</evidence>
<keyword evidence="9" id="KW-1185">Reference proteome</keyword>
<comment type="similarity">
    <text evidence="5">Belongs to the SAT4 family.</text>
</comment>
<evidence type="ECO:0000313" key="8">
    <source>
        <dbReference type="EMBL" id="OQE83851.1"/>
    </source>
</evidence>
<accession>A0A1V6Y926</accession>
<dbReference type="PANTHER" id="PTHR33048">
    <property type="entry name" value="PTH11-LIKE INTEGRAL MEMBRANE PROTEIN (AFU_ORTHOLOGUE AFUA_5G11245)"/>
    <property type="match status" value="1"/>
</dbReference>
<organism evidence="8 9">
    <name type="scientific">Penicillium nalgiovense</name>
    <dbReference type="NCBI Taxonomy" id="60175"/>
    <lineage>
        <taxon>Eukaryota</taxon>
        <taxon>Fungi</taxon>
        <taxon>Dikarya</taxon>
        <taxon>Ascomycota</taxon>
        <taxon>Pezizomycotina</taxon>
        <taxon>Eurotiomycetes</taxon>
        <taxon>Eurotiomycetidae</taxon>
        <taxon>Eurotiales</taxon>
        <taxon>Aspergillaceae</taxon>
        <taxon>Penicillium</taxon>
    </lineage>
</organism>
<feature type="transmembrane region" description="Helical" evidence="6">
    <location>
        <begin position="59"/>
        <end position="79"/>
    </location>
</feature>
<dbReference type="InterPro" id="IPR049326">
    <property type="entry name" value="Rhodopsin_dom_fungi"/>
</dbReference>
<protein>
    <recommendedName>
        <fullName evidence="7">Rhodopsin domain-containing protein</fullName>
    </recommendedName>
</protein>
<comment type="caution">
    <text evidence="8">The sequence shown here is derived from an EMBL/GenBank/DDBJ whole genome shotgun (WGS) entry which is preliminary data.</text>
</comment>
<keyword evidence="4 6" id="KW-0472">Membrane</keyword>
<evidence type="ECO:0000256" key="1">
    <source>
        <dbReference type="ARBA" id="ARBA00004141"/>
    </source>
</evidence>
<keyword evidence="3 6" id="KW-1133">Transmembrane helix</keyword>
<keyword evidence="2 6" id="KW-0812">Transmembrane</keyword>
<evidence type="ECO:0000256" key="4">
    <source>
        <dbReference type="ARBA" id="ARBA00023136"/>
    </source>
</evidence>
<dbReference type="PANTHER" id="PTHR33048:SF47">
    <property type="entry name" value="INTEGRAL MEMBRANE PROTEIN-RELATED"/>
    <property type="match status" value="1"/>
</dbReference>
<comment type="subcellular location">
    <subcellularLocation>
        <location evidence="1">Membrane</location>
        <topology evidence="1">Multi-pass membrane protein</topology>
    </subcellularLocation>
</comment>
<dbReference type="STRING" id="60175.A0A1V6Y926"/>
<dbReference type="GO" id="GO:0016020">
    <property type="term" value="C:membrane"/>
    <property type="evidence" value="ECO:0007669"/>
    <property type="project" value="UniProtKB-SubCell"/>
</dbReference>
<feature type="transmembrane region" description="Helical" evidence="6">
    <location>
        <begin position="99"/>
        <end position="122"/>
    </location>
</feature>
<sequence length="231" mass="25362">MPANQSHFWTQFSGTEGQCINVNQFFLALGILNMLNDFIIIVTPFPRIAQLQMTQRKKLAICGIMAVGIFVFVASIVRIHYRSEFMSATDVTWMMGPVFIWSTTGPSIAVVFACLPHLAPLARLAHRTILSRLHSQRSTGISSARGGLHNGSECGLQKGLNHNRTPMFDYGVDKMKKSASDDEIGLTNYVTVGLSEAINPSSDSVSEHISHNHSIAVHSSLVQSASPRPPW</sequence>
<proteinExistence type="inferred from homology"/>
<dbReference type="InterPro" id="IPR052337">
    <property type="entry name" value="SAT4-like"/>
</dbReference>
<gene>
    <name evidence="8" type="ORF">PENNAL_c0030G02638</name>
</gene>
<dbReference type="AlphaFoldDB" id="A0A1V6Y926"/>
<evidence type="ECO:0000256" key="3">
    <source>
        <dbReference type="ARBA" id="ARBA00022989"/>
    </source>
</evidence>
<name>A0A1V6Y926_PENNA</name>
<evidence type="ECO:0000313" key="9">
    <source>
        <dbReference type="Proteomes" id="UP000191691"/>
    </source>
</evidence>
<evidence type="ECO:0000256" key="5">
    <source>
        <dbReference type="ARBA" id="ARBA00038359"/>
    </source>
</evidence>
<reference evidence="9" key="1">
    <citation type="journal article" date="2017" name="Nat. Microbiol.">
        <title>Global analysis of biosynthetic gene clusters reveals vast potential of secondary metabolite production in Penicillium species.</title>
        <authorList>
            <person name="Nielsen J.C."/>
            <person name="Grijseels S."/>
            <person name="Prigent S."/>
            <person name="Ji B."/>
            <person name="Dainat J."/>
            <person name="Nielsen K.F."/>
            <person name="Frisvad J.C."/>
            <person name="Workman M."/>
            <person name="Nielsen J."/>
        </authorList>
    </citation>
    <scope>NUCLEOTIDE SEQUENCE [LARGE SCALE GENOMIC DNA]</scope>
    <source>
        <strain evidence="9">IBT 13039</strain>
    </source>
</reference>
<feature type="domain" description="Rhodopsin" evidence="7">
    <location>
        <begin position="7"/>
        <end position="123"/>
    </location>
</feature>
<dbReference type="EMBL" id="MOOB01000030">
    <property type="protein sequence ID" value="OQE83851.1"/>
    <property type="molecule type" value="Genomic_DNA"/>
</dbReference>
<dbReference type="Pfam" id="PF20684">
    <property type="entry name" value="Fung_rhodopsin"/>
    <property type="match status" value="1"/>
</dbReference>
<dbReference type="OMA" id="ATDVTWM"/>
<feature type="transmembrane region" description="Helical" evidence="6">
    <location>
        <begin position="25"/>
        <end position="47"/>
    </location>
</feature>